<keyword evidence="1" id="KW-0812">Transmembrane</keyword>
<dbReference type="InterPro" id="IPR046659">
    <property type="entry name" value="DUF6768"/>
</dbReference>
<dbReference type="Pfam" id="PF20556">
    <property type="entry name" value="DUF6768"/>
    <property type="match status" value="1"/>
</dbReference>
<dbReference type="AlphaFoldDB" id="F5ZDW2"/>
<protein>
    <submittedName>
        <fullName evidence="2">Uncharacterized protein</fullName>
    </submittedName>
</protein>
<sequence>MNFEQKLKQDLNKQSEELDSLMSENKSLGGYLKLGFSSNMGWMMKAAYGLGVLFSIALFYTGYQFFTVHQNEQVFWGVLLILSFQAQIATKLWIYMQTNRMYISKELRLLAARNS</sequence>
<keyword evidence="3" id="KW-1185">Reference proteome</keyword>
<dbReference type="OrthoDB" id="5770822at2"/>
<keyword evidence="1" id="KW-1133">Transmembrane helix</keyword>
<dbReference type="KEGG" id="alt:ambt_12770"/>
<organism evidence="2 3">
    <name type="scientific">Alteromonas naphthalenivorans</name>
    <dbReference type="NCBI Taxonomy" id="715451"/>
    <lineage>
        <taxon>Bacteria</taxon>
        <taxon>Pseudomonadati</taxon>
        <taxon>Pseudomonadota</taxon>
        <taxon>Gammaproteobacteria</taxon>
        <taxon>Alteromonadales</taxon>
        <taxon>Alteromonadaceae</taxon>
        <taxon>Alteromonas/Salinimonas group</taxon>
        <taxon>Alteromonas</taxon>
    </lineage>
</organism>
<dbReference type="RefSeq" id="WP_013785005.1">
    <property type="nucleotide sequence ID" value="NC_015554.1"/>
</dbReference>
<evidence type="ECO:0000256" key="1">
    <source>
        <dbReference type="SAM" id="Phobius"/>
    </source>
</evidence>
<keyword evidence="1" id="KW-0472">Membrane</keyword>
<dbReference type="Proteomes" id="UP000000683">
    <property type="component" value="Chromosome"/>
</dbReference>
<evidence type="ECO:0000313" key="3">
    <source>
        <dbReference type="Proteomes" id="UP000000683"/>
    </source>
</evidence>
<dbReference type="eggNOG" id="ENOG50333QD">
    <property type="taxonomic scope" value="Bacteria"/>
</dbReference>
<proteinExistence type="predicted"/>
<evidence type="ECO:0000313" key="2">
    <source>
        <dbReference type="EMBL" id="AEF04074.1"/>
    </source>
</evidence>
<reference evidence="2 3" key="1">
    <citation type="journal article" date="2011" name="J. Bacteriol.">
        <title>Complete genome sequence of the polycyclic aromatic hydrocarbon-degrading bacterium Alteromonas sp. strain SN2.</title>
        <authorList>
            <person name="Jin H.M."/>
            <person name="Jeong H."/>
            <person name="Moon E.J."/>
            <person name="Math R.K."/>
            <person name="Lee K."/>
            <person name="Kim H.J."/>
            <person name="Jeon C.O."/>
            <person name="Oh T.K."/>
            <person name="Kim J.F."/>
        </authorList>
    </citation>
    <scope>NUCLEOTIDE SEQUENCE [LARGE SCALE GENOMIC DNA]</scope>
    <source>
        <strain evidence="3">JCM 17741 / KACC 18427 / KCTC 11700BP / SN2</strain>
    </source>
</reference>
<accession>F5ZDW2</accession>
<feature type="transmembrane region" description="Helical" evidence="1">
    <location>
        <begin position="75"/>
        <end position="95"/>
    </location>
</feature>
<gene>
    <name evidence="2" type="ordered locus">ambt_12770</name>
</gene>
<feature type="transmembrane region" description="Helical" evidence="1">
    <location>
        <begin position="46"/>
        <end position="63"/>
    </location>
</feature>
<dbReference type="HOGENOM" id="CLU_159364_0_0_6"/>
<dbReference type="EMBL" id="CP002339">
    <property type="protein sequence ID" value="AEF04074.1"/>
    <property type="molecule type" value="Genomic_DNA"/>
</dbReference>
<name>F5ZDW2_ALTNA</name>